<evidence type="ECO:0000256" key="1">
    <source>
        <dbReference type="SAM" id="Phobius"/>
    </source>
</evidence>
<proteinExistence type="predicted"/>
<feature type="transmembrane region" description="Helical" evidence="1">
    <location>
        <begin position="268"/>
        <end position="290"/>
    </location>
</feature>
<sequence length="428" mass="48801">MISFDLFICVNSALCAVIGIPLNILLIWLALKKTPIDLRSNIVAVLHSCAFNIILLICTFYLEPTFLIVDGIPMLMKKSFFATFSHPIDTIIAKIWLFLMLFLATSGLCVQFYYRYLVLIRKTENFMFVYFGLLLFAAFFQTIFTGFFVFGPRDEASVTDAQIFRENVSVENLQIIIPQHSKTTYFENHEWIILGVIYNIFILLTIVFCVIKIANLTKKIPTNAKQQYEHRFNRQINLGIFVQAALLIFFYSLTLLIVGFASSTHSPFLLASTILLGPALNWLPTVLPLITICSTVRYRKALVRLPRTKCVNVLPTMQLLNNNKYSQFVNRPLPSIGGCVVAALSERRRFSDQTSPIFTVENKLNSRKNRPQSVADGRQRIEQLPRMNHSRVFSKQLGTNLVTRRLASPLKLAPKRVVPVGISVTRNY</sequence>
<accession>A0A914I3P9</accession>
<dbReference type="PANTHER" id="PTHR22943:SF248">
    <property type="entry name" value="SEVEN TM RECEPTOR"/>
    <property type="match status" value="1"/>
</dbReference>
<dbReference type="InterPro" id="IPR019428">
    <property type="entry name" value="7TM_GPCR_serpentine_rcpt_Str"/>
</dbReference>
<feature type="transmembrane region" description="Helical" evidence="1">
    <location>
        <begin position="236"/>
        <end position="262"/>
    </location>
</feature>
<reference evidence="3" key="1">
    <citation type="submission" date="2022-11" db="UniProtKB">
        <authorList>
            <consortium name="WormBaseParasite"/>
        </authorList>
    </citation>
    <scope>IDENTIFICATION</scope>
</reference>
<feature type="transmembrane region" description="Helical" evidence="1">
    <location>
        <begin position="95"/>
        <end position="114"/>
    </location>
</feature>
<dbReference type="AlphaFoldDB" id="A0A914I3P9"/>
<keyword evidence="1" id="KW-1133">Transmembrane helix</keyword>
<dbReference type="Proteomes" id="UP000887572">
    <property type="component" value="Unplaced"/>
</dbReference>
<organism evidence="2 3">
    <name type="scientific">Globodera rostochiensis</name>
    <name type="common">Golden nematode worm</name>
    <name type="synonym">Heterodera rostochiensis</name>
    <dbReference type="NCBI Taxonomy" id="31243"/>
    <lineage>
        <taxon>Eukaryota</taxon>
        <taxon>Metazoa</taxon>
        <taxon>Ecdysozoa</taxon>
        <taxon>Nematoda</taxon>
        <taxon>Chromadorea</taxon>
        <taxon>Rhabditida</taxon>
        <taxon>Tylenchina</taxon>
        <taxon>Tylenchomorpha</taxon>
        <taxon>Tylenchoidea</taxon>
        <taxon>Heteroderidae</taxon>
        <taxon>Heteroderinae</taxon>
        <taxon>Globodera</taxon>
    </lineage>
</organism>
<feature type="transmembrane region" description="Helical" evidence="1">
    <location>
        <begin position="126"/>
        <end position="150"/>
    </location>
</feature>
<dbReference type="PANTHER" id="PTHR22943">
    <property type="entry name" value="7-TRANSMEMBRANE DOMAIN RECEPTOR C.ELEGANS"/>
    <property type="match status" value="1"/>
</dbReference>
<feature type="transmembrane region" description="Helical" evidence="1">
    <location>
        <begin position="6"/>
        <end position="31"/>
    </location>
</feature>
<keyword evidence="2" id="KW-1185">Reference proteome</keyword>
<name>A0A914I3P9_GLORO</name>
<dbReference type="Pfam" id="PF10326">
    <property type="entry name" value="7TM_GPCR_Str"/>
    <property type="match status" value="1"/>
</dbReference>
<feature type="transmembrane region" description="Helical" evidence="1">
    <location>
        <begin position="191"/>
        <end position="215"/>
    </location>
</feature>
<protein>
    <submittedName>
        <fullName evidence="3">Gustatory receptor</fullName>
    </submittedName>
</protein>
<evidence type="ECO:0000313" key="3">
    <source>
        <dbReference type="WBParaSite" id="Gr19_v10_g6316.t1"/>
    </source>
</evidence>
<dbReference type="WBParaSite" id="Gr19_v10_g6316.t1">
    <property type="protein sequence ID" value="Gr19_v10_g6316.t1"/>
    <property type="gene ID" value="Gr19_v10_g6316"/>
</dbReference>
<keyword evidence="1" id="KW-0472">Membrane</keyword>
<evidence type="ECO:0000313" key="2">
    <source>
        <dbReference type="Proteomes" id="UP000887572"/>
    </source>
</evidence>
<feature type="transmembrane region" description="Helical" evidence="1">
    <location>
        <begin position="43"/>
        <end position="62"/>
    </location>
</feature>
<keyword evidence="1" id="KW-0812">Transmembrane</keyword>